<accession>A0A1V4AX99</accession>
<dbReference type="STRING" id="1004156.AYP45_01520"/>
<dbReference type="InterPro" id="IPR025668">
    <property type="entry name" value="Tnp_DDE_dom"/>
</dbReference>
<sequence>MKIVVRGDSGFAREEIMSWCEANQVDYLFGLARNSRLQEEIQGEMEETRKQYTETGRASRVYKDFFYKTVKSWSQDRRVVGKAEHLEKGPNPRFVVTSLKSAERDAKSLYEQEYCARGEMENRIKEQQLHLFADRTSTETMRANQLRLWFSSVAYVLLNELRRIGLCSTEFSQAQCNTIRTKLLKIGAQVKVSIRRIAVCLSSAYPYKEIFQLAFQNIRKAYPMLC</sequence>
<dbReference type="AlphaFoldDB" id="A0A1V4AX99"/>
<dbReference type="InterPro" id="IPR047960">
    <property type="entry name" value="Transpos_IS1380"/>
</dbReference>
<comment type="caution">
    <text evidence="2">The sequence shown here is derived from an EMBL/GenBank/DDBJ whole genome shotgun (WGS) entry which is preliminary data.</text>
</comment>
<evidence type="ECO:0000313" key="3">
    <source>
        <dbReference type="Proteomes" id="UP000189681"/>
    </source>
</evidence>
<organism evidence="2 3">
    <name type="scientific">Candidatus Brocadia carolinensis</name>
    <dbReference type="NCBI Taxonomy" id="1004156"/>
    <lineage>
        <taxon>Bacteria</taxon>
        <taxon>Pseudomonadati</taxon>
        <taxon>Planctomycetota</taxon>
        <taxon>Candidatus Brocadiia</taxon>
        <taxon>Candidatus Brocadiales</taxon>
        <taxon>Candidatus Brocadiaceae</taxon>
        <taxon>Candidatus Brocadia</taxon>
    </lineage>
</organism>
<dbReference type="EMBL" id="AYTS01000015">
    <property type="protein sequence ID" value="OOP57754.1"/>
    <property type="molecule type" value="Genomic_DNA"/>
</dbReference>
<evidence type="ECO:0000259" key="1">
    <source>
        <dbReference type="Pfam" id="PF13701"/>
    </source>
</evidence>
<reference evidence="2 3" key="1">
    <citation type="journal article" date="2017" name="Water Res.">
        <title>Discovery and metagenomic analysis of an anammox bacterial enrichment related to Candidatus "Brocadia caroliniensis" in a full-scale glycerol-fed nitritation-denitritation separate centrate treatment process.</title>
        <authorList>
            <person name="Park H."/>
            <person name="Brotto A.C."/>
            <person name="van Loosdrecht M.C."/>
            <person name="Chandran K."/>
        </authorList>
    </citation>
    <scope>NUCLEOTIDE SEQUENCE [LARGE SCALE GENOMIC DNA]</scope>
    <source>
        <strain evidence="2">26THWARD</strain>
    </source>
</reference>
<name>A0A1V4AX99_9BACT</name>
<protein>
    <recommendedName>
        <fullName evidence="1">Transposase DDE domain-containing protein</fullName>
    </recommendedName>
</protein>
<dbReference type="Pfam" id="PF13701">
    <property type="entry name" value="DDE_Tnp_1_4"/>
    <property type="match status" value="1"/>
</dbReference>
<gene>
    <name evidence="2" type="ORF">AYP45_01520</name>
</gene>
<dbReference type="Proteomes" id="UP000189681">
    <property type="component" value="Unassembled WGS sequence"/>
</dbReference>
<feature type="domain" description="Transposase DDE" evidence="1">
    <location>
        <begin position="2"/>
        <end position="221"/>
    </location>
</feature>
<dbReference type="NCBIfam" id="NF033539">
    <property type="entry name" value="transpos_IS1380"/>
    <property type="match status" value="1"/>
</dbReference>
<evidence type="ECO:0000313" key="2">
    <source>
        <dbReference type="EMBL" id="OOP57754.1"/>
    </source>
</evidence>
<proteinExistence type="predicted"/>